<evidence type="ECO:0000313" key="2">
    <source>
        <dbReference type="EMBL" id="PRT56704.1"/>
    </source>
</evidence>
<name>A0A2T0FNZ1_9ASCO</name>
<feature type="region of interest" description="Disordered" evidence="1">
    <location>
        <begin position="1"/>
        <end position="24"/>
    </location>
</feature>
<dbReference type="GeneID" id="36518072"/>
<sequence length="105" mass="11705">MPADSDRAVYSDSSMHGGTIDVEDGLPAFTTGQSPNRKYCAHIVDENGSPTYPQTLPSSDPFDFRGAEQQYDIFSKDSPAQAKRTERKMTASRPLRPHRKVVFKL</sequence>
<accession>A0A2T0FNZ1</accession>
<protein>
    <submittedName>
        <fullName evidence="2">Uncharacterized protein</fullName>
    </submittedName>
</protein>
<proteinExistence type="predicted"/>
<dbReference type="Proteomes" id="UP000238350">
    <property type="component" value="Unassembled WGS sequence"/>
</dbReference>
<keyword evidence="3" id="KW-1185">Reference proteome</keyword>
<dbReference type="AlphaFoldDB" id="A0A2T0FNZ1"/>
<feature type="region of interest" description="Disordered" evidence="1">
    <location>
        <begin position="77"/>
        <end position="97"/>
    </location>
</feature>
<gene>
    <name evidence="2" type="ORF">B9G98_04324</name>
</gene>
<dbReference type="EMBL" id="NDIQ01000022">
    <property type="protein sequence ID" value="PRT56704.1"/>
    <property type="molecule type" value="Genomic_DNA"/>
</dbReference>
<comment type="caution">
    <text evidence="2">The sequence shown here is derived from an EMBL/GenBank/DDBJ whole genome shotgun (WGS) entry which is preliminary data.</text>
</comment>
<dbReference type="RefSeq" id="XP_024666649.1">
    <property type="nucleotide sequence ID" value="XM_024810881.1"/>
</dbReference>
<organism evidence="2 3">
    <name type="scientific">Wickerhamiella sorbophila</name>
    <dbReference type="NCBI Taxonomy" id="45607"/>
    <lineage>
        <taxon>Eukaryota</taxon>
        <taxon>Fungi</taxon>
        <taxon>Dikarya</taxon>
        <taxon>Ascomycota</taxon>
        <taxon>Saccharomycotina</taxon>
        <taxon>Dipodascomycetes</taxon>
        <taxon>Dipodascales</taxon>
        <taxon>Trichomonascaceae</taxon>
        <taxon>Wickerhamiella</taxon>
    </lineage>
</organism>
<evidence type="ECO:0000313" key="3">
    <source>
        <dbReference type="Proteomes" id="UP000238350"/>
    </source>
</evidence>
<reference evidence="2 3" key="1">
    <citation type="submission" date="2017-04" db="EMBL/GenBank/DDBJ databases">
        <title>Genome sequencing of [Candida] sorbophila.</title>
        <authorList>
            <person name="Ahn J.O."/>
        </authorList>
    </citation>
    <scope>NUCLEOTIDE SEQUENCE [LARGE SCALE GENOMIC DNA]</scope>
    <source>
        <strain evidence="2 3">DS02</strain>
    </source>
</reference>
<evidence type="ECO:0000256" key="1">
    <source>
        <dbReference type="SAM" id="MobiDB-lite"/>
    </source>
</evidence>